<sequence length="293" mass="33571">MPKIIIFTDFDGTLSGREGGKTVFEPFYQSLLNGYVSGVIQDYRQAPLKDSATIQGLFETQFGPYREGFDYNQPDADLLLSREAVVFLHDMLNNEDVSVKIITRNRQDYIQALLTYQGFSTEELSKLVISDSLRKDTAVQRFLSAQPDISTVYVLDDSLTDYNQMVNAVAACRIPDSQTKKYHKTPGSFEWAVYHQDINHLLQAFSLAEHEKEEEEKNEVKELAIDLFACEKDREEVETLFSKRIRNIQDVEEFKAITPPNIRRKLPSFFKTENELPEKKSEGNESSLTLING</sequence>
<organism evidence="2 3">
    <name type="scientific">Legionella lytica</name>
    <dbReference type="NCBI Taxonomy" id="96232"/>
    <lineage>
        <taxon>Bacteria</taxon>
        <taxon>Pseudomonadati</taxon>
        <taxon>Pseudomonadota</taxon>
        <taxon>Gammaproteobacteria</taxon>
        <taxon>Legionellales</taxon>
        <taxon>Legionellaceae</taxon>
        <taxon>Legionella</taxon>
    </lineage>
</organism>
<proteinExistence type="predicted"/>
<keyword evidence="3" id="KW-1185">Reference proteome</keyword>
<protein>
    <recommendedName>
        <fullName evidence="4">Dot/Icm T4SS effector</fullName>
    </recommendedName>
</protein>
<evidence type="ECO:0000256" key="1">
    <source>
        <dbReference type="SAM" id="MobiDB-lite"/>
    </source>
</evidence>
<feature type="compositionally biased region" description="Basic and acidic residues" evidence="1">
    <location>
        <begin position="272"/>
        <end position="283"/>
    </location>
</feature>
<evidence type="ECO:0008006" key="4">
    <source>
        <dbReference type="Google" id="ProtNLM"/>
    </source>
</evidence>
<dbReference type="InterPro" id="IPR036412">
    <property type="entry name" value="HAD-like_sf"/>
</dbReference>
<dbReference type="SUPFAM" id="SSF56784">
    <property type="entry name" value="HAD-like"/>
    <property type="match status" value="1"/>
</dbReference>
<gene>
    <name evidence="2" type="ORF">ACD661_01360</name>
</gene>
<comment type="caution">
    <text evidence="2">The sequence shown here is derived from an EMBL/GenBank/DDBJ whole genome shotgun (WGS) entry which is preliminary data.</text>
</comment>
<dbReference type="RefSeq" id="WP_400185760.1">
    <property type="nucleotide sequence ID" value="NZ_JBGORX010000001.1"/>
</dbReference>
<evidence type="ECO:0000313" key="3">
    <source>
        <dbReference type="Proteomes" id="UP001615550"/>
    </source>
</evidence>
<reference evidence="2 3" key="1">
    <citation type="submission" date="2024-08" db="EMBL/GenBank/DDBJ databases">
        <title>Draft Genome Sequence of Legionella lytica strain DSB2004, Isolated From a Fire Sprinkler System.</title>
        <authorList>
            <person name="Everhart A.D."/>
            <person name="Kidane D.T."/>
            <person name="Farone A.L."/>
            <person name="Farone M.B."/>
        </authorList>
    </citation>
    <scope>NUCLEOTIDE SEQUENCE [LARGE SCALE GENOMIC DNA]</scope>
    <source>
        <strain evidence="2 3">DSB2004</strain>
    </source>
</reference>
<evidence type="ECO:0000313" key="2">
    <source>
        <dbReference type="EMBL" id="MFJ1267197.1"/>
    </source>
</evidence>
<feature type="region of interest" description="Disordered" evidence="1">
    <location>
        <begin position="268"/>
        <end position="293"/>
    </location>
</feature>
<name>A0ABW8D4Q4_9GAMM</name>
<accession>A0ABW8D4Q4</accession>
<dbReference type="Proteomes" id="UP001615550">
    <property type="component" value="Unassembled WGS sequence"/>
</dbReference>
<feature type="compositionally biased region" description="Polar residues" evidence="1">
    <location>
        <begin position="284"/>
        <end position="293"/>
    </location>
</feature>
<dbReference type="EMBL" id="JBGORX010000001">
    <property type="protein sequence ID" value="MFJ1267197.1"/>
    <property type="molecule type" value="Genomic_DNA"/>
</dbReference>